<keyword evidence="3" id="KW-1185">Reference proteome</keyword>
<gene>
    <name evidence="2" type="ORF">TNCV_4551181</name>
</gene>
<proteinExistence type="predicted"/>
<dbReference type="AlphaFoldDB" id="A0A8X6S0Y6"/>
<feature type="signal peptide" evidence="1">
    <location>
        <begin position="1"/>
        <end position="17"/>
    </location>
</feature>
<accession>A0A8X6S0Y6</accession>
<dbReference type="EMBL" id="BMAU01021241">
    <property type="protein sequence ID" value="GFY03781.1"/>
    <property type="molecule type" value="Genomic_DNA"/>
</dbReference>
<protein>
    <recommendedName>
        <fullName evidence="4">Secreted protein</fullName>
    </recommendedName>
</protein>
<evidence type="ECO:0000313" key="3">
    <source>
        <dbReference type="Proteomes" id="UP000887159"/>
    </source>
</evidence>
<sequence length="107" mass="12527">MLVGLLSRWCFLIGGCGRRQWAGRTVGFGGLRKNQVQVRASRREARLLLVVRSRRIGHFFVGDNLMGWRHRHAHVWRTRSRLCDLGTFWMEEISGVRIIDMFIAVYL</sequence>
<evidence type="ECO:0008006" key="4">
    <source>
        <dbReference type="Google" id="ProtNLM"/>
    </source>
</evidence>
<evidence type="ECO:0000313" key="2">
    <source>
        <dbReference type="EMBL" id="GFY03781.1"/>
    </source>
</evidence>
<comment type="caution">
    <text evidence="2">The sequence shown here is derived from an EMBL/GenBank/DDBJ whole genome shotgun (WGS) entry which is preliminary data.</text>
</comment>
<name>A0A8X6S0Y6_TRICX</name>
<keyword evidence="1" id="KW-0732">Signal</keyword>
<organism evidence="2 3">
    <name type="scientific">Trichonephila clavipes</name>
    <name type="common">Golden silk orbweaver</name>
    <name type="synonym">Nephila clavipes</name>
    <dbReference type="NCBI Taxonomy" id="2585209"/>
    <lineage>
        <taxon>Eukaryota</taxon>
        <taxon>Metazoa</taxon>
        <taxon>Ecdysozoa</taxon>
        <taxon>Arthropoda</taxon>
        <taxon>Chelicerata</taxon>
        <taxon>Arachnida</taxon>
        <taxon>Araneae</taxon>
        <taxon>Araneomorphae</taxon>
        <taxon>Entelegynae</taxon>
        <taxon>Araneoidea</taxon>
        <taxon>Nephilidae</taxon>
        <taxon>Trichonephila</taxon>
    </lineage>
</organism>
<evidence type="ECO:0000256" key="1">
    <source>
        <dbReference type="SAM" id="SignalP"/>
    </source>
</evidence>
<dbReference type="Proteomes" id="UP000887159">
    <property type="component" value="Unassembled WGS sequence"/>
</dbReference>
<reference evidence="2" key="1">
    <citation type="submission" date="2020-08" db="EMBL/GenBank/DDBJ databases">
        <title>Multicomponent nature underlies the extraordinary mechanical properties of spider dragline silk.</title>
        <authorList>
            <person name="Kono N."/>
            <person name="Nakamura H."/>
            <person name="Mori M."/>
            <person name="Yoshida Y."/>
            <person name="Ohtoshi R."/>
            <person name="Malay A.D."/>
            <person name="Moran D.A.P."/>
            <person name="Tomita M."/>
            <person name="Numata K."/>
            <person name="Arakawa K."/>
        </authorList>
    </citation>
    <scope>NUCLEOTIDE SEQUENCE</scope>
</reference>
<feature type="chain" id="PRO_5036460079" description="Secreted protein" evidence="1">
    <location>
        <begin position="18"/>
        <end position="107"/>
    </location>
</feature>